<dbReference type="InterPro" id="IPR006202">
    <property type="entry name" value="Neur_chan_lig-bd"/>
</dbReference>
<evidence type="ECO:0000256" key="4">
    <source>
        <dbReference type="ARBA" id="ARBA00022692"/>
    </source>
</evidence>
<dbReference type="InterPro" id="IPR036719">
    <property type="entry name" value="Neuro-gated_channel_TM_sf"/>
</dbReference>
<protein>
    <submittedName>
        <fullName evidence="19">Uncharacterized protein</fullName>
    </submittedName>
</protein>
<dbReference type="GO" id="GO:0022848">
    <property type="term" value="F:acetylcholine-gated monoatomic cation-selective channel activity"/>
    <property type="evidence" value="ECO:0007669"/>
    <property type="project" value="InterPro"/>
</dbReference>
<keyword evidence="12" id="KW-1071">Ligand-gated ion channel</keyword>
<feature type="domain" description="Neurotransmitter-gated ion-channel ligand-binding" evidence="17">
    <location>
        <begin position="49"/>
        <end position="183"/>
    </location>
</feature>
<keyword evidence="7" id="KW-0406">Ion transport</keyword>
<evidence type="ECO:0000256" key="10">
    <source>
        <dbReference type="ARBA" id="ARBA00023170"/>
    </source>
</evidence>
<evidence type="ECO:0000256" key="11">
    <source>
        <dbReference type="ARBA" id="ARBA00023180"/>
    </source>
</evidence>
<evidence type="ECO:0000256" key="5">
    <source>
        <dbReference type="ARBA" id="ARBA00022989"/>
    </source>
</evidence>
<accession>A0A814VZ27</accession>
<keyword evidence="9" id="KW-1015">Disulfide bond</keyword>
<dbReference type="FunFam" id="2.70.170.10:FF:000016">
    <property type="entry name" value="Nicotinic acetylcholine receptor subunit"/>
    <property type="match status" value="1"/>
</dbReference>
<feature type="domain" description="Neurotransmitter-gated ion-channel transmembrane" evidence="18">
    <location>
        <begin position="253"/>
        <end position="525"/>
    </location>
</feature>
<dbReference type="Gene3D" id="1.20.58.390">
    <property type="entry name" value="Neurotransmitter-gated ion-channel transmembrane domain"/>
    <property type="match status" value="2"/>
</dbReference>
<dbReference type="CDD" id="cd18997">
    <property type="entry name" value="LGIC_ECD_nAChR"/>
    <property type="match status" value="1"/>
</dbReference>
<dbReference type="InterPro" id="IPR002394">
    <property type="entry name" value="Nicotinic_acetylcholine_rcpt"/>
</dbReference>
<dbReference type="PRINTS" id="PR00254">
    <property type="entry name" value="NICOTINICR"/>
</dbReference>
<evidence type="ECO:0000313" key="19">
    <source>
        <dbReference type="EMBL" id="CAF1193949.1"/>
    </source>
</evidence>
<evidence type="ECO:0000313" key="20">
    <source>
        <dbReference type="Proteomes" id="UP000663828"/>
    </source>
</evidence>
<evidence type="ECO:0000256" key="12">
    <source>
        <dbReference type="ARBA" id="ARBA00023286"/>
    </source>
</evidence>
<dbReference type="Proteomes" id="UP000663828">
    <property type="component" value="Unassembled WGS sequence"/>
</dbReference>
<name>A0A814VZ27_ADIRI</name>
<reference evidence="19" key="1">
    <citation type="submission" date="2021-02" db="EMBL/GenBank/DDBJ databases">
        <authorList>
            <person name="Nowell W R."/>
        </authorList>
    </citation>
    <scope>NUCLEOTIDE SEQUENCE</scope>
</reference>
<dbReference type="CDD" id="cd19051">
    <property type="entry name" value="LGIC_TM_cation"/>
    <property type="match status" value="1"/>
</dbReference>
<evidence type="ECO:0000256" key="16">
    <source>
        <dbReference type="SAM" id="Phobius"/>
    </source>
</evidence>
<sequence>MLIMIILFKSKNIFLVNNAQTWFQLQRQRKSSNRRSHDGSHNIGGNHHRRLTKYLLNDRQYDPLERPVENDSQTVHVSMNFAIQQILSFDGKNEVIIISGWLVLTWHDYNLAWDPKEFGGISTIRLPSAQIWTPDVLLYNSADEKFDSTMRVNAVIQSSGDVLYVPPGIFKSICSFNIASFPFLYYRLFSGINLTAESNKGQLDAYIKNAEWDLENFTAVNDALKYDCCPTLYPFVLYTIRIRRRSLYYFTNIVVPCFLISCMTILGFILAPDSGEKLTLQITILLSVIMFSLLMSEIMPPSSAAVPIITKYFLCIMVMSTVSVVASVFVISMHYRSPKNHRMPIWVRKYIGDYLAWLLRMKRPRYDLSLNGIRRRWAAFENQLNVSDRSNGNAHCRSPSAPLLSNAFETLPNNVINTDDRSFSHSDDRDIHRSDSIIQFTPSPIAKSSPSRRHPDLTKETNSLDTEMIRSELRMILSQIFILTHHVQREEKLDDESQDWRFIAMVIDRLCLIAFTISMGLFTALTLLSTPAFYKLQ</sequence>
<keyword evidence="10" id="KW-0675">Receptor</keyword>
<dbReference type="Pfam" id="PF02932">
    <property type="entry name" value="Neur_chan_memb"/>
    <property type="match status" value="1"/>
</dbReference>
<evidence type="ECO:0000259" key="18">
    <source>
        <dbReference type="Pfam" id="PF02932"/>
    </source>
</evidence>
<dbReference type="EMBL" id="CAJNOR010001752">
    <property type="protein sequence ID" value="CAF1193949.1"/>
    <property type="molecule type" value="Genomic_DNA"/>
</dbReference>
<evidence type="ECO:0000256" key="8">
    <source>
        <dbReference type="ARBA" id="ARBA00023136"/>
    </source>
</evidence>
<dbReference type="GO" id="GO:0004888">
    <property type="term" value="F:transmembrane signaling receptor activity"/>
    <property type="evidence" value="ECO:0007669"/>
    <property type="project" value="InterPro"/>
</dbReference>
<dbReference type="InterPro" id="IPR036734">
    <property type="entry name" value="Neur_chan_lig-bd_sf"/>
</dbReference>
<evidence type="ECO:0000259" key="17">
    <source>
        <dbReference type="Pfam" id="PF02931"/>
    </source>
</evidence>
<keyword evidence="8 16" id="KW-0472">Membrane</keyword>
<dbReference type="SUPFAM" id="SSF90112">
    <property type="entry name" value="Neurotransmitter-gated ion-channel transmembrane pore"/>
    <property type="match status" value="1"/>
</dbReference>
<dbReference type="InterPro" id="IPR038050">
    <property type="entry name" value="Neuro_actylchol_rec"/>
</dbReference>
<feature type="region of interest" description="Disordered" evidence="15">
    <location>
        <begin position="27"/>
        <end position="47"/>
    </location>
</feature>
<keyword evidence="4 16" id="KW-0812">Transmembrane</keyword>
<gene>
    <name evidence="19" type="ORF">XAT740_LOCUS23283</name>
</gene>
<dbReference type="InterPro" id="IPR006201">
    <property type="entry name" value="Neur_channel"/>
</dbReference>
<feature type="transmembrane region" description="Helical" evidence="16">
    <location>
        <begin position="247"/>
        <end position="271"/>
    </location>
</feature>
<keyword evidence="6" id="KW-0770">Synapse</keyword>
<comment type="subcellular location">
    <subcellularLocation>
        <location evidence="14">Synaptic cell membrane</location>
        <topology evidence="14">Multi-pass membrane protein</topology>
    </subcellularLocation>
</comment>
<dbReference type="Pfam" id="PF02931">
    <property type="entry name" value="Neur_chan_LBD"/>
    <property type="match status" value="1"/>
</dbReference>
<evidence type="ECO:0000256" key="15">
    <source>
        <dbReference type="SAM" id="MobiDB-lite"/>
    </source>
</evidence>
<proteinExistence type="inferred from homology"/>
<evidence type="ECO:0000256" key="14">
    <source>
        <dbReference type="ARBA" id="ARBA00034099"/>
    </source>
</evidence>
<comment type="caution">
    <text evidence="19">The sequence shown here is derived from an EMBL/GenBank/DDBJ whole genome shotgun (WGS) entry which is preliminary data.</text>
</comment>
<keyword evidence="5 16" id="KW-1133">Transmembrane helix</keyword>
<comment type="similarity">
    <text evidence="1">Belongs to the ligand-gated ion channel (TC 1.A.9) family. Acetylcholine receptor (TC 1.A.9.1) subfamily.</text>
</comment>
<dbReference type="InterPro" id="IPR006029">
    <property type="entry name" value="Neurotrans-gated_channel_TM"/>
</dbReference>
<keyword evidence="20" id="KW-1185">Reference proteome</keyword>
<dbReference type="GO" id="GO:0045211">
    <property type="term" value="C:postsynaptic membrane"/>
    <property type="evidence" value="ECO:0007669"/>
    <property type="project" value="InterPro"/>
</dbReference>
<feature type="transmembrane region" description="Helical" evidence="16">
    <location>
        <begin position="278"/>
        <end position="296"/>
    </location>
</feature>
<evidence type="ECO:0000256" key="9">
    <source>
        <dbReference type="ARBA" id="ARBA00023157"/>
    </source>
</evidence>
<dbReference type="SUPFAM" id="SSF63712">
    <property type="entry name" value="Nicotinic receptor ligand binding domain-like"/>
    <property type="match status" value="1"/>
</dbReference>
<evidence type="ECO:0000256" key="6">
    <source>
        <dbReference type="ARBA" id="ARBA00023018"/>
    </source>
</evidence>
<dbReference type="PANTHER" id="PTHR18945">
    <property type="entry name" value="NEUROTRANSMITTER GATED ION CHANNEL"/>
    <property type="match status" value="1"/>
</dbReference>
<feature type="transmembrane region" description="Helical" evidence="16">
    <location>
        <begin position="308"/>
        <end position="333"/>
    </location>
</feature>
<keyword evidence="2" id="KW-0813">Transport</keyword>
<evidence type="ECO:0000256" key="3">
    <source>
        <dbReference type="ARBA" id="ARBA00022475"/>
    </source>
</evidence>
<evidence type="ECO:0000256" key="2">
    <source>
        <dbReference type="ARBA" id="ARBA00022448"/>
    </source>
</evidence>
<evidence type="ECO:0000256" key="13">
    <source>
        <dbReference type="ARBA" id="ARBA00023303"/>
    </source>
</evidence>
<organism evidence="19 20">
    <name type="scientific">Adineta ricciae</name>
    <name type="common">Rotifer</name>
    <dbReference type="NCBI Taxonomy" id="249248"/>
    <lineage>
        <taxon>Eukaryota</taxon>
        <taxon>Metazoa</taxon>
        <taxon>Spiralia</taxon>
        <taxon>Gnathifera</taxon>
        <taxon>Rotifera</taxon>
        <taxon>Eurotatoria</taxon>
        <taxon>Bdelloidea</taxon>
        <taxon>Adinetida</taxon>
        <taxon>Adinetidae</taxon>
        <taxon>Adineta</taxon>
    </lineage>
</organism>
<evidence type="ECO:0000256" key="7">
    <source>
        <dbReference type="ARBA" id="ARBA00023065"/>
    </source>
</evidence>
<evidence type="ECO:0000256" key="1">
    <source>
        <dbReference type="ARBA" id="ARBA00009237"/>
    </source>
</evidence>
<feature type="transmembrane region" description="Helical" evidence="16">
    <location>
        <begin position="510"/>
        <end position="534"/>
    </location>
</feature>
<keyword evidence="13" id="KW-0407">Ion channel</keyword>
<keyword evidence="11" id="KW-0325">Glycoprotein</keyword>
<keyword evidence="3" id="KW-1003">Cell membrane</keyword>
<dbReference type="Gene3D" id="2.70.170.10">
    <property type="entry name" value="Neurotransmitter-gated ion-channel ligand-binding domain"/>
    <property type="match status" value="1"/>
</dbReference>
<dbReference type="FunFam" id="1.20.58.390:FF:000043">
    <property type="entry name" value="AcetylCholine Receptor"/>
    <property type="match status" value="1"/>
</dbReference>
<dbReference type="PRINTS" id="PR00252">
    <property type="entry name" value="NRIONCHANNEL"/>
</dbReference>
<dbReference type="AlphaFoldDB" id="A0A814VZ27"/>